<evidence type="ECO:0000256" key="4">
    <source>
        <dbReference type="ARBA" id="ARBA00007637"/>
    </source>
</evidence>
<evidence type="ECO:0000259" key="10">
    <source>
        <dbReference type="Pfam" id="PF16363"/>
    </source>
</evidence>
<evidence type="ECO:0000313" key="11">
    <source>
        <dbReference type="EMBL" id="RQH08368.1"/>
    </source>
</evidence>
<dbReference type="Proteomes" id="UP000272778">
    <property type="component" value="Unassembled WGS sequence"/>
</dbReference>
<dbReference type="OrthoDB" id="9803010at2"/>
<evidence type="ECO:0000256" key="5">
    <source>
        <dbReference type="ARBA" id="ARBA00013189"/>
    </source>
</evidence>
<gene>
    <name evidence="11" type="primary">galE</name>
    <name evidence="11" type="ORF">D1Y85_04960</name>
</gene>
<evidence type="ECO:0000256" key="9">
    <source>
        <dbReference type="RuleBase" id="RU366046"/>
    </source>
</evidence>
<comment type="subunit">
    <text evidence="9">Homodimer.</text>
</comment>
<comment type="pathway">
    <text evidence="3 9">Carbohydrate metabolism; galactose metabolism.</text>
</comment>
<dbReference type="PANTHER" id="PTHR43725">
    <property type="entry name" value="UDP-GLUCOSE 4-EPIMERASE"/>
    <property type="match status" value="1"/>
</dbReference>
<accession>A0A3N6MWM7</accession>
<feature type="domain" description="NAD(P)-binding" evidence="10">
    <location>
        <begin position="10"/>
        <end position="329"/>
    </location>
</feature>
<comment type="catalytic activity">
    <reaction evidence="1 9">
        <text>UDP-alpha-D-glucose = UDP-alpha-D-galactose</text>
        <dbReference type="Rhea" id="RHEA:22168"/>
        <dbReference type="ChEBI" id="CHEBI:58885"/>
        <dbReference type="ChEBI" id="CHEBI:66914"/>
        <dbReference type="EC" id="5.1.3.2"/>
    </reaction>
</comment>
<evidence type="ECO:0000256" key="7">
    <source>
        <dbReference type="ARBA" id="ARBA00023027"/>
    </source>
</evidence>
<name>A0A3N6MWM7_9BURK</name>
<dbReference type="PANTHER" id="PTHR43725:SF47">
    <property type="entry name" value="UDP-GLUCOSE 4-EPIMERASE"/>
    <property type="match status" value="1"/>
</dbReference>
<dbReference type="Gene3D" id="3.40.50.720">
    <property type="entry name" value="NAD(P)-binding Rossmann-like Domain"/>
    <property type="match status" value="1"/>
</dbReference>
<evidence type="ECO:0000256" key="1">
    <source>
        <dbReference type="ARBA" id="ARBA00000083"/>
    </source>
</evidence>
<comment type="caution">
    <text evidence="11">The sequence shown here is derived from an EMBL/GenBank/DDBJ whole genome shotgun (WGS) entry which is preliminary data.</text>
</comment>
<dbReference type="RefSeq" id="WP_124149934.1">
    <property type="nucleotide sequence ID" value="NZ_RQIS01000003.1"/>
</dbReference>
<evidence type="ECO:0000256" key="6">
    <source>
        <dbReference type="ARBA" id="ARBA00018569"/>
    </source>
</evidence>
<keyword evidence="7 9" id="KW-0520">NAD</keyword>
<comment type="cofactor">
    <cofactor evidence="2 9">
        <name>NAD(+)</name>
        <dbReference type="ChEBI" id="CHEBI:57540"/>
    </cofactor>
</comment>
<dbReference type="GO" id="GO:0005829">
    <property type="term" value="C:cytosol"/>
    <property type="evidence" value="ECO:0007669"/>
    <property type="project" value="TreeGrafter"/>
</dbReference>
<dbReference type="InterPro" id="IPR005886">
    <property type="entry name" value="UDP_G4E"/>
</dbReference>
<organism evidence="11 12">
    <name type="scientific">Paraburkholderia dinghuensis</name>
    <dbReference type="NCBI Taxonomy" id="2305225"/>
    <lineage>
        <taxon>Bacteria</taxon>
        <taxon>Pseudomonadati</taxon>
        <taxon>Pseudomonadota</taxon>
        <taxon>Betaproteobacteria</taxon>
        <taxon>Burkholderiales</taxon>
        <taxon>Burkholderiaceae</taxon>
        <taxon>Paraburkholderia</taxon>
    </lineage>
</organism>
<dbReference type="Gene3D" id="3.90.25.10">
    <property type="entry name" value="UDP-galactose 4-epimerase, domain 1"/>
    <property type="match status" value="1"/>
</dbReference>
<keyword evidence="8 9" id="KW-0413">Isomerase</keyword>
<evidence type="ECO:0000313" key="12">
    <source>
        <dbReference type="Proteomes" id="UP000272778"/>
    </source>
</evidence>
<dbReference type="EMBL" id="RQIS01000003">
    <property type="protein sequence ID" value="RQH08368.1"/>
    <property type="molecule type" value="Genomic_DNA"/>
</dbReference>
<proteinExistence type="inferred from homology"/>
<dbReference type="InterPro" id="IPR036291">
    <property type="entry name" value="NAD(P)-bd_dom_sf"/>
</dbReference>
<evidence type="ECO:0000256" key="8">
    <source>
        <dbReference type="ARBA" id="ARBA00023235"/>
    </source>
</evidence>
<evidence type="ECO:0000256" key="2">
    <source>
        <dbReference type="ARBA" id="ARBA00001911"/>
    </source>
</evidence>
<dbReference type="UniPathway" id="UPA00214"/>
<dbReference type="SUPFAM" id="SSF51735">
    <property type="entry name" value="NAD(P)-binding Rossmann-fold domains"/>
    <property type="match status" value="1"/>
</dbReference>
<dbReference type="NCBIfam" id="NF007956">
    <property type="entry name" value="PRK10675.1"/>
    <property type="match status" value="1"/>
</dbReference>
<dbReference type="GO" id="GO:0003978">
    <property type="term" value="F:UDP-glucose 4-epimerase activity"/>
    <property type="evidence" value="ECO:0007669"/>
    <property type="project" value="UniProtKB-UniRule"/>
</dbReference>
<dbReference type="Pfam" id="PF16363">
    <property type="entry name" value="GDP_Man_Dehyd"/>
    <property type="match status" value="1"/>
</dbReference>
<comment type="similarity">
    <text evidence="4 9">Belongs to the NAD(P)-dependent epimerase/dehydratase family.</text>
</comment>
<dbReference type="GO" id="GO:0006012">
    <property type="term" value="P:galactose metabolic process"/>
    <property type="evidence" value="ECO:0007669"/>
    <property type="project" value="UniProtKB-UniPathway"/>
</dbReference>
<dbReference type="InterPro" id="IPR016040">
    <property type="entry name" value="NAD(P)-bd_dom"/>
</dbReference>
<reference evidence="11 12" key="1">
    <citation type="submission" date="2018-11" db="EMBL/GenBank/DDBJ databases">
        <title>Paraburkholderia sp. DHOA04, isolated from soil.</title>
        <authorList>
            <person name="Gao Z.-H."/>
            <person name="Qiu L.-H."/>
            <person name="Fu J.-C."/>
        </authorList>
    </citation>
    <scope>NUCLEOTIDE SEQUENCE [LARGE SCALE GENOMIC DNA]</scope>
    <source>
        <strain evidence="11 12">DHOA04</strain>
    </source>
</reference>
<dbReference type="EC" id="5.1.3.2" evidence="5 9"/>
<keyword evidence="12" id="KW-1185">Reference proteome</keyword>
<dbReference type="NCBIfam" id="TIGR01179">
    <property type="entry name" value="galE"/>
    <property type="match status" value="1"/>
</dbReference>
<keyword evidence="9" id="KW-0119">Carbohydrate metabolism</keyword>
<dbReference type="CDD" id="cd05247">
    <property type="entry name" value="UDP_G4E_1_SDR_e"/>
    <property type="match status" value="1"/>
</dbReference>
<sequence length="342" mass="37362">MTTTSRGTILVTGGAGYIGSHTCLELLNSGYEVIAADNLINSHRESLERVKQITGKPVTFYEIDVCNETALDRIFEAHAITGVIHFAALKAVGESVAKPIEYYRNNVDGLLVVLDVMRKHGVKQFVFSSSATVYGVPERSPIDETFPLSATNPYGQSKVIAEQILRDVTQADPSWRIAVLRYFNPVGAHESGLIGEDPAGVPNNLMPYVAQVAVGKLATLRVFGNDYPTPDGTGVRDYIHVVDLARGHLAALDALVKRDSGFVVNLGTGRGYSVLEVVKAFEQASGRPVPYEIVARRPGDIGECYANAALAQSLLGWEARFGIERMCEDHWRWQEKNPRGFA</sequence>
<evidence type="ECO:0000256" key="3">
    <source>
        <dbReference type="ARBA" id="ARBA00004947"/>
    </source>
</evidence>
<protein>
    <recommendedName>
        <fullName evidence="6 9">UDP-glucose 4-epimerase</fullName>
        <ecNumber evidence="5 9">5.1.3.2</ecNumber>
    </recommendedName>
</protein>
<dbReference type="AlphaFoldDB" id="A0A3N6MWM7"/>